<dbReference type="EMBL" id="JACAQE010000007">
    <property type="protein sequence ID" value="NWC16241.1"/>
    <property type="molecule type" value="Genomic_DNA"/>
</dbReference>
<gene>
    <name evidence="1" type="ORF">HX845_21470</name>
</gene>
<accession>A0A7Y8CFK0</accession>
<reference evidence="1 2" key="1">
    <citation type="submission" date="2020-04" db="EMBL/GenBank/DDBJ databases">
        <title>Molecular characterization of pseudomonads from Agaricus bisporus reveal novel blotch 2 pathogens in Western Europe.</title>
        <authorList>
            <person name="Taparia T."/>
            <person name="Krijger M."/>
            <person name="Haynes E."/>
            <person name="Elpinstone J.G."/>
            <person name="Noble R."/>
            <person name="Van Der Wolf J."/>
        </authorList>
    </citation>
    <scope>NUCLEOTIDE SEQUENCE [LARGE SCALE GENOMIC DNA]</scope>
    <source>
        <strain evidence="1 2">IPO3738</strain>
    </source>
</reference>
<dbReference type="RefSeq" id="WP_042935250.1">
    <property type="nucleotide sequence ID" value="NZ_JACAOR010000007.1"/>
</dbReference>
<dbReference type="GeneID" id="57661068"/>
<dbReference type="AlphaFoldDB" id="A0A7Y8CFK0"/>
<name>A0A7Y8CFK0_9PSED</name>
<evidence type="ECO:0000313" key="2">
    <source>
        <dbReference type="Proteomes" id="UP000517547"/>
    </source>
</evidence>
<proteinExistence type="predicted"/>
<organism evidence="1 2">
    <name type="scientific">Pseudomonas gingeri</name>
    <dbReference type="NCBI Taxonomy" id="117681"/>
    <lineage>
        <taxon>Bacteria</taxon>
        <taxon>Pseudomonadati</taxon>
        <taxon>Pseudomonadota</taxon>
        <taxon>Gammaproteobacteria</taxon>
        <taxon>Pseudomonadales</taxon>
        <taxon>Pseudomonadaceae</taxon>
        <taxon>Pseudomonas</taxon>
    </lineage>
</organism>
<dbReference type="Proteomes" id="UP000517547">
    <property type="component" value="Unassembled WGS sequence"/>
</dbReference>
<comment type="caution">
    <text evidence="1">The sequence shown here is derived from an EMBL/GenBank/DDBJ whole genome shotgun (WGS) entry which is preliminary data.</text>
</comment>
<evidence type="ECO:0000313" key="1">
    <source>
        <dbReference type="EMBL" id="NWC16241.1"/>
    </source>
</evidence>
<protein>
    <submittedName>
        <fullName evidence="1">Uncharacterized protein</fullName>
    </submittedName>
</protein>
<sequence length="303" mass="34712">MKLLDSCLNRRTISQEIRVQAIGIPCIRRLFPNRARLIQRGHEQALAYVTEALLNLDKLFSSARLDRRRRLFVEQFFDMPSVSAFTLGKIRVLAHRLLGELLDPSLNPETSSRYVVGTAIHPEHSVQAFTLLNEPIRKIYLTERFFDPGFDAYLPLRPRTFDLLGHSMATVLLHEISHLAFDTLDLVYVDANRPFLDLLETVTAEGKQRYSALEQIQKHALSSSTPAAQLFRELDDYDLRWYDLVGAPLQRVLQLTGTRDLDEARRVFFSDADKRVDVMLSNADSLALLLAHLGRPPEFHPLH</sequence>